<feature type="transmembrane region" description="Helical" evidence="6">
    <location>
        <begin position="215"/>
        <end position="234"/>
    </location>
</feature>
<feature type="transmembrane region" description="Helical" evidence="6">
    <location>
        <begin position="380"/>
        <end position="403"/>
    </location>
</feature>
<dbReference type="Gene3D" id="1.20.1250.20">
    <property type="entry name" value="MFS general substrate transporter like domains"/>
    <property type="match status" value="1"/>
</dbReference>
<evidence type="ECO:0000256" key="4">
    <source>
        <dbReference type="ARBA" id="ARBA00022989"/>
    </source>
</evidence>
<keyword evidence="5 6" id="KW-0472">Membrane</keyword>
<dbReference type="Gene3D" id="1.20.1720.10">
    <property type="entry name" value="Multidrug resistance protein D"/>
    <property type="match status" value="1"/>
</dbReference>
<dbReference type="InterPro" id="IPR020846">
    <property type="entry name" value="MFS_dom"/>
</dbReference>
<evidence type="ECO:0000256" key="3">
    <source>
        <dbReference type="ARBA" id="ARBA00022692"/>
    </source>
</evidence>
<feature type="transmembrane region" description="Helical" evidence="6">
    <location>
        <begin position="97"/>
        <end position="120"/>
    </location>
</feature>
<protein>
    <submittedName>
        <fullName evidence="8">MFS transporter</fullName>
    </submittedName>
</protein>
<dbReference type="Pfam" id="PF13620">
    <property type="entry name" value="CarboxypepD_reg"/>
    <property type="match status" value="1"/>
</dbReference>
<dbReference type="SUPFAM" id="SSF49478">
    <property type="entry name" value="Cna protein B-type domain"/>
    <property type="match status" value="1"/>
</dbReference>
<feature type="transmembrane region" description="Helical" evidence="6">
    <location>
        <begin position="67"/>
        <end position="85"/>
    </location>
</feature>
<feature type="transmembrane region" description="Helical" evidence="6">
    <location>
        <begin position="126"/>
        <end position="142"/>
    </location>
</feature>
<dbReference type="SUPFAM" id="SSF103473">
    <property type="entry name" value="MFS general substrate transporter"/>
    <property type="match status" value="1"/>
</dbReference>
<reference evidence="8 9" key="1">
    <citation type="submission" date="2024-04" db="EMBL/GenBank/DDBJ databases">
        <title>Arthrobacter sp. from Plains bison fecal sample.</title>
        <authorList>
            <person name="Ruzzini A."/>
        </authorList>
    </citation>
    <scope>NUCLEOTIDE SEQUENCE [LARGE SCALE GENOMIC DNA]</scope>
    <source>
        <strain evidence="8 9">EINP1</strain>
    </source>
</reference>
<keyword evidence="4 6" id="KW-1133">Transmembrane helix</keyword>
<keyword evidence="9" id="KW-1185">Reference proteome</keyword>
<dbReference type="InterPro" id="IPR036259">
    <property type="entry name" value="MFS_trans_sf"/>
</dbReference>
<dbReference type="Gene3D" id="2.60.40.1120">
    <property type="entry name" value="Carboxypeptidase-like, regulatory domain"/>
    <property type="match status" value="1"/>
</dbReference>
<dbReference type="CDD" id="cd17504">
    <property type="entry name" value="MFS_MMR_MDR_like"/>
    <property type="match status" value="1"/>
</dbReference>
<dbReference type="PANTHER" id="PTHR42718">
    <property type="entry name" value="MAJOR FACILITATOR SUPERFAMILY MULTIDRUG TRANSPORTER MFSC"/>
    <property type="match status" value="1"/>
</dbReference>
<feature type="transmembrane region" description="Helical" evidence="6">
    <location>
        <begin position="457"/>
        <end position="476"/>
    </location>
</feature>
<sequence length="680" mass="70051">MSGQAPSTPAGGTGGSAGGVGTSRKYPDWVIIATLASGGVVVSLEKTAVVPLLPEYPGIFGVSSDDVSWMVTVTLLSAAVATPIVSRLADMFGKRRMLLIAMTMMVAGAFTASIGGTFFWALTGRALQGFAGAVIPVGISILRDTLPQRKIAGAVSLMSASFGIGSALGLPMAGLIYDRLGWRATFWVVGIIAAVLIIAVIVFVPESRVRTPGRFDYEGAVVLSAAMTALLLAISKGGVWGWTSDSILGLFAAAVVLLAVWFPLELRKGQPLVDLRTSARRPVLLTNAATVLVGFSMYANMLVTTQQLQLSKESGYGFGLSVVVAGLTMIPAGLAMVAAAPLSAHITNSFGAKTTMVVGCAVMAGGYFSRVLLVHTVTGIIIGAVIVSIGTAIAMAAMPTLIMSNVPLTDTAAANGVNTLLRSLGTSTCSAAVASILASITITVGGEAFPDVDAFRAIFSLACFAALTATGISCLIPRAPRREATHPELHASPGERQPSPADARREIMVTGTMLAGDSGAPVPGGVVTVLDHGGEPVDWDRADDGGRYAVVLPGDGRYVLVATQHQWRPVSEVLAFPGVASSHDIRFSNRLTLTGQVTHNGHPVAGALVILVQPAGENPGAAGSDSGGYYELPLPRPGTYILTVVEPDGVTTHTRRVTLPAPNTVIDVELGGPPTTGLRI</sequence>
<accession>A0ABZ3A2C5</accession>
<keyword evidence="3 6" id="KW-0812">Transmembrane</keyword>
<feature type="transmembrane region" description="Helical" evidence="6">
    <location>
        <begin position="350"/>
        <end position="368"/>
    </location>
</feature>
<feature type="transmembrane region" description="Helical" evidence="6">
    <location>
        <begin position="246"/>
        <end position="264"/>
    </location>
</feature>
<name>A0ABZ3A2C5_9MICC</name>
<feature type="domain" description="Major facilitator superfamily (MFS) profile" evidence="7">
    <location>
        <begin position="31"/>
        <end position="480"/>
    </location>
</feature>
<dbReference type="Proteomes" id="UP001448858">
    <property type="component" value="Chromosome"/>
</dbReference>
<feature type="transmembrane region" description="Helical" evidence="6">
    <location>
        <begin position="424"/>
        <end position="445"/>
    </location>
</feature>
<keyword evidence="2" id="KW-0813">Transport</keyword>
<organism evidence="8 9">
    <name type="scientific">Arthrobacter citreus</name>
    <dbReference type="NCBI Taxonomy" id="1670"/>
    <lineage>
        <taxon>Bacteria</taxon>
        <taxon>Bacillati</taxon>
        <taxon>Actinomycetota</taxon>
        <taxon>Actinomycetes</taxon>
        <taxon>Micrococcales</taxon>
        <taxon>Micrococcaceae</taxon>
        <taxon>Arthrobacter</taxon>
    </lineage>
</organism>
<evidence type="ECO:0000259" key="7">
    <source>
        <dbReference type="PROSITE" id="PS50850"/>
    </source>
</evidence>
<feature type="transmembrane region" description="Helical" evidence="6">
    <location>
        <begin position="315"/>
        <end position="338"/>
    </location>
</feature>
<evidence type="ECO:0000313" key="8">
    <source>
        <dbReference type="EMBL" id="WZP17012.1"/>
    </source>
</evidence>
<dbReference type="PANTHER" id="PTHR42718:SF9">
    <property type="entry name" value="MAJOR FACILITATOR SUPERFAMILY MULTIDRUG TRANSPORTER MFSC"/>
    <property type="match status" value="1"/>
</dbReference>
<proteinExistence type="predicted"/>
<dbReference type="EMBL" id="CP151657">
    <property type="protein sequence ID" value="WZP17012.1"/>
    <property type="molecule type" value="Genomic_DNA"/>
</dbReference>
<feature type="transmembrane region" description="Helical" evidence="6">
    <location>
        <begin position="284"/>
        <end position="303"/>
    </location>
</feature>
<comment type="subcellular location">
    <subcellularLocation>
        <location evidence="1">Cell membrane</location>
        <topology evidence="1">Multi-pass membrane protein</topology>
    </subcellularLocation>
</comment>
<evidence type="ECO:0000256" key="5">
    <source>
        <dbReference type="ARBA" id="ARBA00023136"/>
    </source>
</evidence>
<dbReference type="RefSeq" id="WP_342024610.1">
    <property type="nucleotide sequence ID" value="NZ_CP151657.1"/>
</dbReference>
<gene>
    <name evidence="8" type="ORF">AAE021_05470</name>
</gene>
<feature type="transmembrane region" description="Helical" evidence="6">
    <location>
        <begin position="154"/>
        <end position="176"/>
    </location>
</feature>
<evidence type="ECO:0000256" key="6">
    <source>
        <dbReference type="SAM" id="Phobius"/>
    </source>
</evidence>
<evidence type="ECO:0000256" key="2">
    <source>
        <dbReference type="ARBA" id="ARBA00022448"/>
    </source>
</evidence>
<feature type="transmembrane region" description="Helical" evidence="6">
    <location>
        <begin position="182"/>
        <end position="203"/>
    </location>
</feature>
<evidence type="ECO:0000256" key="1">
    <source>
        <dbReference type="ARBA" id="ARBA00004651"/>
    </source>
</evidence>
<dbReference type="PROSITE" id="PS50850">
    <property type="entry name" value="MFS"/>
    <property type="match status" value="1"/>
</dbReference>
<evidence type="ECO:0000313" key="9">
    <source>
        <dbReference type="Proteomes" id="UP001448858"/>
    </source>
</evidence>
<dbReference type="Pfam" id="PF07690">
    <property type="entry name" value="MFS_1"/>
    <property type="match status" value="1"/>
</dbReference>
<dbReference type="InterPro" id="IPR011701">
    <property type="entry name" value="MFS"/>
</dbReference>